<dbReference type="STRING" id="391625.PPSIR1_33384"/>
<accession>A6G6N3</accession>
<evidence type="ECO:0000313" key="2">
    <source>
        <dbReference type="EMBL" id="EDM78510.1"/>
    </source>
</evidence>
<reference evidence="2 3" key="1">
    <citation type="submission" date="2007-06" db="EMBL/GenBank/DDBJ databases">
        <authorList>
            <person name="Shimkets L."/>
            <person name="Ferriera S."/>
            <person name="Johnson J."/>
            <person name="Kravitz S."/>
            <person name="Beeson K."/>
            <person name="Sutton G."/>
            <person name="Rogers Y.-H."/>
            <person name="Friedman R."/>
            <person name="Frazier M."/>
            <person name="Venter J.C."/>
        </authorList>
    </citation>
    <scope>NUCLEOTIDE SEQUENCE [LARGE SCALE GENOMIC DNA]</scope>
    <source>
        <strain evidence="2 3">SIR-1</strain>
    </source>
</reference>
<name>A6G6N3_9BACT</name>
<gene>
    <name evidence="2" type="ORF">PPSIR1_33384</name>
</gene>
<keyword evidence="3" id="KW-1185">Reference proteome</keyword>
<feature type="transmembrane region" description="Helical" evidence="1">
    <location>
        <begin position="221"/>
        <end position="243"/>
    </location>
</feature>
<keyword evidence="1" id="KW-1133">Transmembrane helix</keyword>
<proteinExistence type="predicted"/>
<keyword evidence="1" id="KW-0812">Transmembrane</keyword>
<evidence type="ECO:0000313" key="3">
    <source>
        <dbReference type="Proteomes" id="UP000005801"/>
    </source>
</evidence>
<dbReference type="EMBL" id="ABCS01000030">
    <property type="protein sequence ID" value="EDM78510.1"/>
    <property type="molecule type" value="Genomic_DNA"/>
</dbReference>
<dbReference type="RefSeq" id="WP_006972382.1">
    <property type="nucleotide sequence ID" value="NZ_ABCS01000030.1"/>
</dbReference>
<sequence length="293" mass="31072">MGIGPNVTRICALANYTGKELEFLNPDWSGDNTTIGEGLHEFPWGHPVSIPWSWEGPLRIGDAGTMWRHGQDVRYRAHGAPSHGEDGQLLYTHRNMLIEEYIVVAVSDGHCMLVSSVDQVTAIFDNISKAVMSVISFDLYDKLSKLPELARQALEQLVPKLEETPEREASEAARRIAAVDPERMRDTFASLSAQELDALARGCDTPQSQVVFDKVCEGLNIAAGAAGVVSGIAAAISGIALLISGGDFGITSAVFAVISGVFAAIGTGLALAVQIVRFVVDLANSLSGAPAAA</sequence>
<feature type="transmembrane region" description="Helical" evidence="1">
    <location>
        <begin position="255"/>
        <end position="280"/>
    </location>
</feature>
<evidence type="ECO:0000256" key="1">
    <source>
        <dbReference type="SAM" id="Phobius"/>
    </source>
</evidence>
<comment type="caution">
    <text evidence="2">The sequence shown here is derived from an EMBL/GenBank/DDBJ whole genome shotgun (WGS) entry which is preliminary data.</text>
</comment>
<dbReference type="Proteomes" id="UP000005801">
    <property type="component" value="Unassembled WGS sequence"/>
</dbReference>
<organism evidence="2 3">
    <name type="scientific">Plesiocystis pacifica SIR-1</name>
    <dbReference type="NCBI Taxonomy" id="391625"/>
    <lineage>
        <taxon>Bacteria</taxon>
        <taxon>Pseudomonadati</taxon>
        <taxon>Myxococcota</taxon>
        <taxon>Polyangia</taxon>
        <taxon>Nannocystales</taxon>
        <taxon>Nannocystaceae</taxon>
        <taxon>Plesiocystis</taxon>
    </lineage>
</organism>
<keyword evidence="1" id="KW-0472">Membrane</keyword>
<protein>
    <submittedName>
        <fullName evidence="2">Uncharacterized protein</fullName>
    </submittedName>
</protein>
<dbReference type="AlphaFoldDB" id="A6G6N3"/>